<keyword evidence="3" id="KW-0479">Metal-binding</keyword>
<evidence type="ECO:0000256" key="10">
    <source>
        <dbReference type="ARBA" id="ARBA00077741"/>
    </source>
</evidence>
<organism evidence="14 15">
    <name type="scientific">Jiangella asiatica</name>
    <dbReference type="NCBI Taxonomy" id="2530372"/>
    <lineage>
        <taxon>Bacteria</taxon>
        <taxon>Bacillati</taxon>
        <taxon>Actinomycetota</taxon>
        <taxon>Actinomycetes</taxon>
        <taxon>Jiangellales</taxon>
        <taxon>Jiangellaceae</taxon>
        <taxon>Jiangella</taxon>
    </lineage>
</organism>
<comment type="caution">
    <text evidence="14">The sequence shown here is derived from an EMBL/GenBank/DDBJ whole genome shotgun (WGS) entry which is preliminary data.</text>
</comment>
<comment type="catalytic activity">
    <reaction evidence="8">
        <text>O-phospho-L-threonyl-[protein] + H2O = L-threonyl-[protein] + phosphate</text>
        <dbReference type="Rhea" id="RHEA:47004"/>
        <dbReference type="Rhea" id="RHEA-COMP:11060"/>
        <dbReference type="Rhea" id="RHEA-COMP:11605"/>
        <dbReference type="ChEBI" id="CHEBI:15377"/>
        <dbReference type="ChEBI" id="CHEBI:30013"/>
        <dbReference type="ChEBI" id="CHEBI:43474"/>
        <dbReference type="ChEBI" id="CHEBI:61977"/>
        <dbReference type="EC" id="3.1.3.16"/>
    </reaction>
</comment>
<evidence type="ECO:0000256" key="5">
    <source>
        <dbReference type="ARBA" id="ARBA00022912"/>
    </source>
</evidence>
<dbReference type="GO" id="GO:0046872">
    <property type="term" value="F:metal ion binding"/>
    <property type="evidence" value="ECO:0007669"/>
    <property type="project" value="UniProtKB-KW"/>
</dbReference>
<name>A0A4R5C4I3_9ACTN</name>
<accession>A0A4R5C4I3</accession>
<dbReference type="FunCoup" id="A0A4R5C4I3">
    <property type="interactions" value="2"/>
</dbReference>
<dbReference type="CDD" id="cd00143">
    <property type="entry name" value="PP2Cc"/>
    <property type="match status" value="1"/>
</dbReference>
<evidence type="ECO:0000259" key="13">
    <source>
        <dbReference type="PROSITE" id="PS51746"/>
    </source>
</evidence>
<keyword evidence="6" id="KW-0464">Manganese</keyword>
<reference evidence="14 15" key="1">
    <citation type="submission" date="2019-03" db="EMBL/GenBank/DDBJ databases">
        <title>Draft genome sequences of novel Actinobacteria.</title>
        <authorList>
            <person name="Sahin N."/>
            <person name="Ay H."/>
            <person name="Saygin H."/>
        </authorList>
    </citation>
    <scope>NUCLEOTIDE SEQUENCE [LARGE SCALE GENOMIC DNA]</scope>
    <source>
        <strain evidence="14 15">5K138</strain>
    </source>
</reference>
<evidence type="ECO:0000256" key="4">
    <source>
        <dbReference type="ARBA" id="ARBA00022801"/>
    </source>
</evidence>
<dbReference type="Gene3D" id="3.60.40.10">
    <property type="entry name" value="PPM-type phosphatase domain"/>
    <property type="match status" value="1"/>
</dbReference>
<evidence type="ECO:0000256" key="3">
    <source>
        <dbReference type="ARBA" id="ARBA00022723"/>
    </source>
</evidence>
<feature type="compositionally biased region" description="Polar residues" evidence="12">
    <location>
        <begin position="391"/>
        <end position="403"/>
    </location>
</feature>
<dbReference type="InterPro" id="IPR015655">
    <property type="entry name" value="PP2C"/>
</dbReference>
<comment type="catalytic activity">
    <reaction evidence="7">
        <text>O-phospho-L-seryl-[protein] + H2O = L-seryl-[protein] + phosphate</text>
        <dbReference type="Rhea" id="RHEA:20629"/>
        <dbReference type="Rhea" id="RHEA-COMP:9863"/>
        <dbReference type="Rhea" id="RHEA-COMP:11604"/>
        <dbReference type="ChEBI" id="CHEBI:15377"/>
        <dbReference type="ChEBI" id="CHEBI:29999"/>
        <dbReference type="ChEBI" id="CHEBI:43474"/>
        <dbReference type="ChEBI" id="CHEBI:83421"/>
        <dbReference type="EC" id="3.1.3.16"/>
    </reaction>
</comment>
<dbReference type="RefSeq" id="WP_131902241.1">
    <property type="nucleotide sequence ID" value="NZ_SMKZ01000107.1"/>
</dbReference>
<keyword evidence="15" id="KW-1185">Reference proteome</keyword>
<evidence type="ECO:0000256" key="12">
    <source>
        <dbReference type="SAM" id="MobiDB-lite"/>
    </source>
</evidence>
<sequence>MSLTLRYVARTDVGLLREGNEDSGYAGPYLLAVADGMGGHAAGEVASKAAIDELLRADQPPAHADANPLDVLAAAVTAANDRINELAIADPARAGMGTTSTSMLWDGSRLALAHIGDSRAYLLRGGVLAQITRDHTFVQSLVDDGRITAEDAREHPARSVVTKVLQGQSPIQPDFSLVDVQPGDRFLICSDGLSDVVGDPDIQQVMAAAGSIEEAADRLIALALDSGAPDNVTVVLGEVVPSDDDHPAPGSSQAFMVGAVAEPSPDGGTPDDPETVRYAPQPPRRRPWLRPALAIGVLVAVGWAGLTIANDWVREQYYIGSSGGQVAVYQGVSQELGPIHLSELHQIPGDLPVDALPEVFQDQVGATISADDLDTAVQVVESLRREACQAQQGRGATGGSVSTEDAGFPGLRCADSGR</sequence>
<dbReference type="Pfam" id="PF00481">
    <property type="entry name" value="PP2C"/>
    <property type="match status" value="1"/>
</dbReference>
<dbReference type="GO" id="GO:0004722">
    <property type="term" value="F:protein serine/threonine phosphatase activity"/>
    <property type="evidence" value="ECO:0007669"/>
    <property type="project" value="UniProtKB-EC"/>
</dbReference>
<dbReference type="PROSITE" id="PS51746">
    <property type="entry name" value="PPM_2"/>
    <property type="match status" value="1"/>
</dbReference>
<dbReference type="OrthoDB" id="9801841at2"/>
<dbReference type="InterPro" id="IPR001932">
    <property type="entry name" value="PPM-type_phosphatase-like_dom"/>
</dbReference>
<feature type="region of interest" description="Disordered" evidence="12">
    <location>
        <begin position="260"/>
        <end position="283"/>
    </location>
</feature>
<evidence type="ECO:0000256" key="8">
    <source>
        <dbReference type="ARBA" id="ARBA00048336"/>
    </source>
</evidence>
<dbReference type="FunFam" id="3.60.40.10:FF:000002">
    <property type="entry name" value="Serine/threonine phosphatase stp"/>
    <property type="match status" value="1"/>
</dbReference>
<comment type="cofactor">
    <cofactor evidence="1">
        <name>Mn(2+)</name>
        <dbReference type="ChEBI" id="CHEBI:29035"/>
    </cofactor>
</comment>
<dbReference type="SUPFAM" id="SSF81606">
    <property type="entry name" value="PP2C-like"/>
    <property type="match status" value="1"/>
</dbReference>
<protein>
    <recommendedName>
        <fullName evidence="9">Serine/threonine protein phosphatase PstP</fullName>
        <ecNumber evidence="2">3.1.3.16</ecNumber>
    </recommendedName>
    <alternativeName>
        <fullName evidence="11">Mycobacterial Ser/Thr phosphatase</fullName>
    </alternativeName>
    <alternativeName>
        <fullName evidence="10">PP2C-family Ser/Thr phosphatase</fullName>
    </alternativeName>
</protein>
<proteinExistence type="predicted"/>
<dbReference type="SMART" id="SM00331">
    <property type="entry name" value="PP2C_SIG"/>
    <property type="match status" value="1"/>
</dbReference>
<keyword evidence="5" id="KW-0904">Protein phosphatase</keyword>
<evidence type="ECO:0000313" key="14">
    <source>
        <dbReference type="EMBL" id="TDD94528.1"/>
    </source>
</evidence>
<keyword evidence="4" id="KW-0378">Hydrolase</keyword>
<gene>
    <name evidence="14" type="ORF">E1269_31815</name>
</gene>
<evidence type="ECO:0000256" key="11">
    <source>
        <dbReference type="ARBA" id="ARBA00079123"/>
    </source>
</evidence>
<feature type="domain" description="PPM-type phosphatase" evidence="13">
    <location>
        <begin position="6"/>
        <end position="239"/>
    </location>
</feature>
<dbReference type="InterPro" id="IPR036457">
    <property type="entry name" value="PPM-type-like_dom_sf"/>
</dbReference>
<dbReference type="AlphaFoldDB" id="A0A4R5C4I3"/>
<dbReference type="EC" id="3.1.3.16" evidence="2"/>
<feature type="region of interest" description="Disordered" evidence="12">
    <location>
        <begin position="391"/>
        <end position="418"/>
    </location>
</feature>
<evidence type="ECO:0000256" key="9">
    <source>
        <dbReference type="ARBA" id="ARBA00071184"/>
    </source>
</evidence>
<dbReference type="Proteomes" id="UP000294739">
    <property type="component" value="Unassembled WGS sequence"/>
</dbReference>
<evidence type="ECO:0000313" key="15">
    <source>
        <dbReference type="Proteomes" id="UP000294739"/>
    </source>
</evidence>
<dbReference type="SMART" id="SM00332">
    <property type="entry name" value="PP2Cc"/>
    <property type="match status" value="1"/>
</dbReference>
<dbReference type="EMBL" id="SMKZ01000107">
    <property type="protein sequence ID" value="TDD94528.1"/>
    <property type="molecule type" value="Genomic_DNA"/>
</dbReference>
<evidence type="ECO:0000256" key="7">
    <source>
        <dbReference type="ARBA" id="ARBA00047761"/>
    </source>
</evidence>
<dbReference type="PANTHER" id="PTHR47992">
    <property type="entry name" value="PROTEIN PHOSPHATASE"/>
    <property type="match status" value="1"/>
</dbReference>
<evidence type="ECO:0000256" key="6">
    <source>
        <dbReference type="ARBA" id="ARBA00023211"/>
    </source>
</evidence>
<evidence type="ECO:0000256" key="2">
    <source>
        <dbReference type="ARBA" id="ARBA00013081"/>
    </source>
</evidence>
<evidence type="ECO:0000256" key="1">
    <source>
        <dbReference type="ARBA" id="ARBA00001936"/>
    </source>
</evidence>
<dbReference type="InParanoid" id="A0A4R5C4I3"/>